<name>C8PGH0_9BACT</name>
<evidence type="ECO:0000313" key="10">
    <source>
        <dbReference type="EMBL" id="EEV18208.1"/>
    </source>
</evidence>
<dbReference type="PANTHER" id="PTHR10344:SF4">
    <property type="entry name" value="UMP-CMP KINASE 2, MITOCHONDRIAL"/>
    <property type="match status" value="1"/>
</dbReference>
<keyword evidence="11" id="KW-1185">Reference proteome</keyword>
<dbReference type="GO" id="GO:0006227">
    <property type="term" value="P:dUDP biosynthetic process"/>
    <property type="evidence" value="ECO:0007669"/>
    <property type="project" value="TreeGrafter"/>
</dbReference>
<comment type="function">
    <text evidence="8">Phosphorylation of dTMP to form dTDP in both de novo and salvage pathways of dTTP synthesis.</text>
</comment>
<dbReference type="CDD" id="cd01672">
    <property type="entry name" value="TMPK"/>
    <property type="match status" value="1"/>
</dbReference>
<dbReference type="OrthoDB" id="9774907at2"/>
<proteinExistence type="inferred from homology"/>
<keyword evidence="4 8" id="KW-0547">Nucleotide-binding</keyword>
<dbReference type="InterPro" id="IPR039430">
    <property type="entry name" value="Thymidylate_kin-like_dom"/>
</dbReference>
<dbReference type="GO" id="GO:0004798">
    <property type="term" value="F:dTMP kinase activity"/>
    <property type="evidence" value="ECO:0007669"/>
    <property type="project" value="UniProtKB-UniRule"/>
</dbReference>
<accession>C8PGH0</accession>
<evidence type="ECO:0000256" key="8">
    <source>
        <dbReference type="HAMAP-Rule" id="MF_00165"/>
    </source>
</evidence>
<comment type="caution">
    <text evidence="10">The sequence shown here is derived from an EMBL/GenBank/DDBJ whole genome shotgun (WGS) entry which is preliminary data.</text>
</comment>
<dbReference type="Pfam" id="PF02223">
    <property type="entry name" value="Thymidylate_kin"/>
    <property type="match status" value="1"/>
</dbReference>
<evidence type="ECO:0000256" key="2">
    <source>
        <dbReference type="ARBA" id="ARBA00022679"/>
    </source>
</evidence>
<dbReference type="InterPro" id="IPR018094">
    <property type="entry name" value="Thymidylate_kinase"/>
</dbReference>
<keyword evidence="2 8" id="KW-0808">Transferase</keyword>
<dbReference type="RefSeq" id="WP_005870549.1">
    <property type="nucleotide sequence ID" value="NZ_ACYG01000019.1"/>
</dbReference>
<evidence type="ECO:0000256" key="4">
    <source>
        <dbReference type="ARBA" id="ARBA00022741"/>
    </source>
</evidence>
<comment type="similarity">
    <text evidence="1 8">Belongs to the thymidylate kinase family.</text>
</comment>
<evidence type="ECO:0000256" key="6">
    <source>
        <dbReference type="ARBA" id="ARBA00022840"/>
    </source>
</evidence>
<dbReference type="GO" id="GO:0005524">
    <property type="term" value="F:ATP binding"/>
    <property type="evidence" value="ECO:0007669"/>
    <property type="project" value="UniProtKB-UniRule"/>
</dbReference>
<keyword evidence="5 8" id="KW-0418">Kinase</keyword>
<feature type="binding site" evidence="8">
    <location>
        <begin position="7"/>
        <end position="14"/>
    </location>
    <ligand>
        <name>ATP</name>
        <dbReference type="ChEBI" id="CHEBI:30616"/>
    </ligand>
</feature>
<organism evidence="10 11">
    <name type="scientific">Campylobacter gracilis RM3268</name>
    <dbReference type="NCBI Taxonomy" id="553220"/>
    <lineage>
        <taxon>Bacteria</taxon>
        <taxon>Pseudomonadati</taxon>
        <taxon>Campylobacterota</taxon>
        <taxon>Epsilonproteobacteria</taxon>
        <taxon>Campylobacterales</taxon>
        <taxon>Campylobacteraceae</taxon>
        <taxon>Campylobacter</taxon>
    </lineage>
</organism>
<dbReference type="HAMAP" id="MF_00165">
    <property type="entry name" value="Thymidylate_kinase"/>
    <property type="match status" value="1"/>
</dbReference>
<feature type="domain" description="Thymidylate kinase-like" evidence="9">
    <location>
        <begin position="5"/>
        <end position="202"/>
    </location>
</feature>
<evidence type="ECO:0000313" key="11">
    <source>
        <dbReference type="Proteomes" id="UP000005709"/>
    </source>
</evidence>
<dbReference type="AlphaFoldDB" id="C8PGH0"/>
<gene>
    <name evidence="8 10" type="primary">tmk</name>
    <name evidence="10" type="ORF">CAMGR0001_0965</name>
</gene>
<dbReference type="NCBIfam" id="TIGR00041">
    <property type="entry name" value="DTMP_kinase"/>
    <property type="match status" value="1"/>
</dbReference>
<evidence type="ECO:0000256" key="3">
    <source>
        <dbReference type="ARBA" id="ARBA00022727"/>
    </source>
</evidence>
<evidence type="ECO:0000256" key="5">
    <source>
        <dbReference type="ARBA" id="ARBA00022777"/>
    </source>
</evidence>
<dbReference type="Gene3D" id="3.40.50.300">
    <property type="entry name" value="P-loop containing nucleotide triphosphate hydrolases"/>
    <property type="match status" value="1"/>
</dbReference>
<dbReference type="EMBL" id="ACYG01000019">
    <property type="protein sequence ID" value="EEV18208.1"/>
    <property type="molecule type" value="Genomic_DNA"/>
</dbReference>
<evidence type="ECO:0000256" key="1">
    <source>
        <dbReference type="ARBA" id="ARBA00009776"/>
    </source>
</evidence>
<dbReference type="GO" id="GO:0006235">
    <property type="term" value="P:dTTP biosynthetic process"/>
    <property type="evidence" value="ECO:0007669"/>
    <property type="project" value="UniProtKB-UniRule"/>
</dbReference>
<dbReference type="PANTHER" id="PTHR10344">
    <property type="entry name" value="THYMIDYLATE KINASE"/>
    <property type="match status" value="1"/>
</dbReference>
<dbReference type="SUPFAM" id="SSF52540">
    <property type="entry name" value="P-loop containing nucleoside triphosphate hydrolases"/>
    <property type="match status" value="1"/>
</dbReference>
<dbReference type="EC" id="2.7.4.9" evidence="8"/>
<dbReference type="GO" id="GO:0005829">
    <property type="term" value="C:cytosol"/>
    <property type="evidence" value="ECO:0007669"/>
    <property type="project" value="TreeGrafter"/>
</dbReference>
<evidence type="ECO:0000259" key="9">
    <source>
        <dbReference type="Pfam" id="PF02223"/>
    </source>
</evidence>
<dbReference type="GO" id="GO:0006233">
    <property type="term" value="P:dTDP biosynthetic process"/>
    <property type="evidence" value="ECO:0007669"/>
    <property type="project" value="InterPro"/>
</dbReference>
<dbReference type="STRING" id="824.CGRAC_1113"/>
<dbReference type="InterPro" id="IPR027417">
    <property type="entry name" value="P-loop_NTPase"/>
</dbReference>
<keyword evidence="3 8" id="KW-0545">Nucleotide biosynthesis</keyword>
<evidence type="ECO:0000256" key="7">
    <source>
        <dbReference type="ARBA" id="ARBA00048743"/>
    </source>
</evidence>
<dbReference type="Proteomes" id="UP000005709">
    <property type="component" value="Unassembled WGS sequence"/>
</dbReference>
<comment type="catalytic activity">
    <reaction evidence="7 8">
        <text>dTMP + ATP = dTDP + ADP</text>
        <dbReference type="Rhea" id="RHEA:13517"/>
        <dbReference type="ChEBI" id="CHEBI:30616"/>
        <dbReference type="ChEBI" id="CHEBI:58369"/>
        <dbReference type="ChEBI" id="CHEBI:63528"/>
        <dbReference type="ChEBI" id="CHEBI:456216"/>
        <dbReference type="EC" id="2.7.4.9"/>
    </reaction>
</comment>
<reference evidence="10 11" key="1">
    <citation type="submission" date="2009-07" db="EMBL/GenBank/DDBJ databases">
        <authorList>
            <person name="Madupu R."/>
            <person name="Sebastian Y."/>
            <person name="Durkin A.S."/>
            <person name="Torralba M."/>
            <person name="Methe B."/>
            <person name="Sutton G.G."/>
            <person name="Strausberg R.L."/>
            <person name="Nelson K.E."/>
        </authorList>
    </citation>
    <scope>NUCLEOTIDE SEQUENCE [LARGE SCALE GENOMIC DNA]</scope>
    <source>
        <strain evidence="10 11">RM3268</strain>
    </source>
</reference>
<sequence>MYVIFEGIDGVGKSTQIARLAAAFPQAIVTKEPGGTKLGEAVRSLVLGEDFKWRRGSVNLREVCGEISKRAELLLFLADRAEHYERVIKGGAGGLVLSDRGFISGLAYALANDEGADISELIALNKFALGGKFADKIVLFSADEQLIRHRLKTRASSDIIEARGLKYLMRVQDLMAQACAACGVETLQIDAAQSEEVICDQIKNFILS</sequence>
<dbReference type="eggNOG" id="COG0125">
    <property type="taxonomic scope" value="Bacteria"/>
</dbReference>
<keyword evidence="6 8" id="KW-0067">ATP-binding</keyword>
<protein>
    <recommendedName>
        <fullName evidence="8">Thymidylate kinase</fullName>
        <ecNumber evidence="8">2.7.4.9</ecNumber>
    </recommendedName>
    <alternativeName>
        <fullName evidence="8">dTMP kinase</fullName>
    </alternativeName>
</protein>